<dbReference type="PANTHER" id="PTHR42899">
    <property type="entry name" value="SPERMATOGENESIS-ASSOCIATED PROTEIN 20"/>
    <property type="match status" value="1"/>
</dbReference>
<gene>
    <name evidence="2" type="ORF">ACA1_367000</name>
</gene>
<dbReference type="VEuPathDB" id="AmoebaDB:ACA1_367000"/>
<dbReference type="SUPFAM" id="SSF52833">
    <property type="entry name" value="Thioredoxin-like"/>
    <property type="match status" value="1"/>
</dbReference>
<dbReference type="CDD" id="cd02955">
    <property type="entry name" value="SSP411"/>
    <property type="match status" value="1"/>
</dbReference>
<dbReference type="CDD" id="cd22860">
    <property type="entry name" value="PDRG1"/>
    <property type="match status" value="2"/>
</dbReference>
<dbReference type="InterPro" id="IPR004879">
    <property type="entry name" value="Ssp411-like_TRX"/>
</dbReference>
<dbReference type="Proteomes" id="UP000011083">
    <property type="component" value="Unassembled WGS sequence"/>
</dbReference>
<feature type="domain" description="Spermatogenesis-associated protein 20-like TRX" evidence="1">
    <location>
        <begin position="266"/>
        <end position="364"/>
    </location>
</feature>
<dbReference type="Pfam" id="PF03190">
    <property type="entry name" value="Thioredox_DsbH"/>
    <property type="match status" value="2"/>
</dbReference>
<dbReference type="AlphaFoldDB" id="L8GM78"/>
<dbReference type="SUPFAM" id="SSF46579">
    <property type="entry name" value="Prefoldin"/>
    <property type="match status" value="2"/>
</dbReference>
<sequence length="865" mass="97683">MSRLSIDQAVEYEALREDIATEKQTLRNYEIREERNKQALGYLAKPDAESKVWYCAGDFFIHLPKQKAEGLVQRDRDNAACEAEATHERIKSKTVELQQLAKRPSSVEYEALREDIATEKQTLRNYEIREERNKQALGYLAKPDAESKVWYCAGDFFIHLPKQKAEGLVQRDRDNAACEAEATHERIKSKTVELQQLAKYTGGGPHLSTAPTTPAAVPPQRKENRLAAEKSPYLLQHKHNPVDWYAWGEEAFAKAKRENKPIFLEKISRLLNDNFVSIKVDREERPDVDRLYMTYVTATTGHGGWPLSVFLTPDLKPLVGGTYFPPTSKYGRPGFDTLIHNVDKVWREKQDQLKAEADNTAHALQEYMTVAGKEVEGIDDDSIEIAYDAALKSLAESYDEEHGGFTRAPKFPRLATLNFLFRVYGHRKEGLELNEKATKAMDMALVTLTKMARGGIYDHIGNWLVPHFEKMLYDQSQLTMAYLSAYQITDEPVFADVAEDVLEYVTTKITSPEGAFYSAEDADSLVSPDSDEKVEGAFYVWEYDEVIKALGEQDGKIFAHRYGVLPEGNVPAPADIQGELKHKNVLAEKLTAEETALEFGFKVDYVDKLTMESKAKLKHERDKRPRPHLDDKIITSWNGLMISAYARASEVLGDKRYAESASKCAQFIRDQLYDDQEAILWARQRGYFNTVKDDPSLLARVRDDQDGAEPSSNSISAMNLVRLWHMTGSDDWYKKAEATFSSCKGPIITPLRLTVCPAKDAPLMVPQMLCSLDFSRATAKQIVIAGDPNAEDTAALLKEVRSQFIPNRVLLYADGREGQDFLSSYRALIKDMKPIDGAATAYVCENFTCKLPTNKPEKLRDALAS</sequence>
<dbReference type="GO" id="GO:0005975">
    <property type="term" value="P:carbohydrate metabolic process"/>
    <property type="evidence" value="ECO:0007669"/>
    <property type="project" value="InterPro"/>
</dbReference>
<dbReference type="InterPro" id="IPR008928">
    <property type="entry name" value="6-hairpin_glycosidase_sf"/>
</dbReference>
<keyword evidence="3" id="KW-1185">Reference proteome</keyword>
<evidence type="ECO:0000313" key="3">
    <source>
        <dbReference type="Proteomes" id="UP000011083"/>
    </source>
</evidence>
<dbReference type="GeneID" id="14914506"/>
<dbReference type="InterPro" id="IPR036249">
    <property type="entry name" value="Thioredoxin-like_sf"/>
</dbReference>
<dbReference type="Gene3D" id="3.40.30.10">
    <property type="entry name" value="Glutaredoxin"/>
    <property type="match status" value="2"/>
</dbReference>
<dbReference type="KEGG" id="acan:ACA1_367000"/>
<dbReference type="STRING" id="1257118.L8GM78"/>
<accession>L8GM78</accession>
<evidence type="ECO:0000313" key="2">
    <source>
        <dbReference type="EMBL" id="ELR14077.1"/>
    </source>
</evidence>
<proteinExistence type="predicted"/>
<protein>
    <recommendedName>
        <fullName evidence="1">Spermatogenesis-associated protein 20-like TRX domain-containing protein</fullName>
    </recommendedName>
</protein>
<dbReference type="EMBL" id="KB008073">
    <property type="protein sequence ID" value="ELR14077.1"/>
    <property type="molecule type" value="Genomic_DNA"/>
</dbReference>
<evidence type="ECO:0000259" key="1">
    <source>
        <dbReference type="Pfam" id="PF03190"/>
    </source>
</evidence>
<dbReference type="SUPFAM" id="SSF48208">
    <property type="entry name" value="Six-hairpin glycosidases"/>
    <property type="match status" value="1"/>
</dbReference>
<feature type="domain" description="Spermatogenesis-associated protein 20-like TRX" evidence="1">
    <location>
        <begin position="223"/>
        <end position="265"/>
    </location>
</feature>
<dbReference type="OrthoDB" id="1923667at2759"/>
<reference evidence="2 3" key="1">
    <citation type="journal article" date="2013" name="Genome Biol.">
        <title>Genome of Acanthamoeba castellanii highlights extensive lateral gene transfer and early evolution of tyrosine kinase signaling.</title>
        <authorList>
            <person name="Clarke M."/>
            <person name="Lohan A.J."/>
            <person name="Liu B."/>
            <person name="Lagkouvardos I."/>
            <person name="Roy S."/>
            <person name="Zafar N."/>
            <person name="Bertelli C."/>
            <person name="Schilde C."/>
            <person name="Kianianmomeni A."/>
            <person name="Burglin T.R."/>
            <person name="Frech C."/>
            <person name="Turcotte B."/>
            <person name="Kopec K.O."/>
            <person name="Synnott J.M."/>
            <person name="Choo C."/>
            <person name="Paponov I."/>
            <person name="Finkler A."/>
            <person name="Soon Heng Tan C."/>
            <person name="Hutchins A.P."/>
            <person name="Weinmeier T."/>
            <person name="Rattei T."/>
            <person name="Chu J.S."/>
            <person name="Gimenez G."/>
            <person name="Irimia M."/>
            <person name="Rigden D.J."/>
            <person name="Fitzpatrick D.A."/>
            <person name="Lorenzo-Morales J."/>
            <person name="Bateman A."/>
            <person name="Chiu C.H."/>
            <person name="Tang P."/>
            <person name="Hegemann P."/>
            <person name="Fromm H."/>
            <person name="Raoult D."/>
            <person name="Greub G."/>
            <person name="Miranda-Saavedra D."/>
            <person name="Chen N."/>
            <person name="Nash P."/>
            <person name="Ginger M.L."/>
            <person name="Horn M."/>
            <person name="Schaap P."/>
            <person name="Caler L."/>
            <person name="Loftus B."/>
        </authorList>
    </citation>
    <scope>NUCLEOTIDE SEQUENCE [LARGE SCALE GENOMIC DNA]</scope>
    <source>
        <strain evidence="2 3">Neff</strain>
    </source>
</reference>
<dbReference type="PANTHER" id="PTHR42899:SF1">
    <property type="entry name" value="SPERMATOGENESIS-ASSOCIATED PROTEIN 20"/>
    <property type="match status" value="1"/>
</dbReference>
<dbReference type="InterPro" id="IPR024705">
    <property type="entry name" value="Ssp411"/>
</dbReference>
<dbReference type="RefSeq" id="XP_004336090.1">
    <property type="nucleotide sequence ID" value="XM_004336042.1"/>
</dbReference>
<name>L8GM78_ACACF</name>
<organism evidence="2 3">
    <name type="scientific">Acanthamoeba castellanii (strain ATCC 30010 / Neff)</name>
    <dbReference type="NCBI Taxonomy" id="1257118"/>
    <lineage>
        <taxon>Eukaryota</taxon>
        <taxon>Amoebozoa</taxon>
        <taxon>Discosea</taxon>
        <taxon>Longamoebia</taxon>
        <taxon>Centramoebida</taxon>
        <taxon>Acanthamoebidae</taxon>
        <taxon>Acanthamoeba</taxon>
    </lineage>
</organism>